<feature type="region of interest" description="Disordered" evidence="1">
    <location>
        <begin position="261"/>
        <end position="308"/>
    </location>
</feature>
<keyword evidence="2" id="KW-1133">Transmembrane helix</keyword>
<evidence type="ECO:0000256" key="1">
    <source>
        <dbReference type="SAM" id="MobiDB-lite"/>
    </source>
</evidence>
<dbReference type="Proteomes" id="UP000774326">
    <property type="component" value="Unassembled WGS sequence"/>
</dbReference>
<name>A0A9P8TNN6_WICPI</name>
<evidence type="ECO:0000313" key="4">
    <source>
        <dbReference type="Proteomes" id="UP000774326"/>
    </source>
</evidence>
<proteinExistence type="predicted"/>
<accession>A0A9P8TNN6</accession>
<dbReference type="EMBL" id="JAEUBG010001919">
    <property type="protein sequence ID" value="KAH3685546.1"/>
    <property type="molecule type" value="Genomic_DNA"/>
</dbReference>
<gene>
    <name evidence="3" type="ORF">WICPIJ_003472</name>
</gene>
<keyword evidence="4" id="KW-1185">Reference proteome</keyword>
<feature type="compositionally biased region" description="Acidic residues" evidence="1">
    <location>
        <begin position="261"/>
        <end position="283"/>
    </location>
</feature>
<feature type="region of interest" description="Disordered" evidence="1">
    <location>
        <begin position="139"/>
        <end position="179"/>
    </location>
</feature>
<keyword evidence="2" id="KW-0812">Transmembrane</keyword>
<keyword evidence="2" id="KW-0472">Membrane</keyword>
<feature type="transmembrane region" description="Helical" evidence="2">
    <location>
        <begin position="44"/>
        <end position="69"/>
    </location>
</feature>
<evidence type="ECO:0000256" key="2">
    <source>
        <dbReference type="SAM" id="Phobius"/>
    </source>
</evidence>
<organism evidence="3 4">
    <name type="scientific">Wickerhamomyces pijperi</name>
    <name type="common">Yeast</name>
    <name type="synonym">Pichia pijperi</name>
    <dbReference type="NCBI Taxonomy" id="599730"/>
    <lineage>
        <taxon>Eukaryota</taxon>
        <taxon>Fungi</taxon>
        <taxon>Dikarya</taxon>
        <taxon>Ascomycota</taxon>
        <taxon>Saccharomycotina</taxon>
        <taxon>Saccharomycetes</taxon>
        <taxon>Phaffomycetales</taxon>
        <taxon>Wickerhamomycetaceae</taxon>
        <taxon>Wickerhamomyces</taxon>
    </lineage>
</organism>
<evidence type="ECO:0000313" key="3">
    <source>
        <dbReference type="EMBL" id="KAH3685546.1"/>
    </source>
</evidence>
<feature type="compositionally biased region" description="Low complexity" evidence="1">
    <location>
        <begin position="139"/>
        <end position="163"/>
    </location>
</feature>
<reference evidence="3" key="2">
    <citation type="submission" date="2021-01" db="EMBL/GenBank/DDBJ databases">
        <authorList>
            <person name="Schikora-Tamarit M.A."/>
        </authorList>
    </citation>
    <scope>NUCLEOTIDE SEQUENCE</scope>
    <source>
        <strain evidence="3">CBS2887</strain>
    </source>
</reference>
<comment type="caution">
    <text evidence="3">The sequence shown here is derived from an EMBL/GenBank/DDBJ whole genome shotgun (WGS) entry which is preliminary data.</text>
</comment>
<sequence>MPAILLAREEQFSSDNMPCYSRYTCPSSADNGDNDRGAGSDFSFGQICGMVGGIVGGILLVLWLSIMCIKHKKKKVLKKKRAEMEAKGIQDTGQIKGGRILGPATAEVLSRGVHSWPPYAVYQPSKTINQAHIRTLSDNSLVSSGSGSGSGSSSDSNQTSNNGITLRQEPTPPVPYTTQISMVDPANLESLAPPRFREGQLDEFANHGTLPAYTPKGTSDSDTNMHTVSASNVTSSITKCRIRPLLPHPLYSSLFDDLEESDSEFETDEYEEPLEEQDTALDEYADHGQLPMYEPPADADDVPTDGYINISDADPEYEEIEMQNLVKQ</sequence>
<dbReference type="AlphaFoldDB" id="A0A9P8TNN6"/>
<protein>
    <submittedName>
        <fullName evidence="3">Uncharacterized protein</fullName>
    </submittedName>
</protein>
<reference evidence="3" key="1">
    <citation type="journal article" date="2021" name="Open Biol.">
        <title>Shared evolutionary footprints suggest mitochondrial oxidative damage underlies multiple complex I losses in fungi.</title>
        <authorList>
            <person name="Schikora-Tamarit M.A."/>
            <person name="Marcet-Houben M."/>
            <person name="Nosek J."/>
            <person name="Gabaldon T."/>
        </authorList>
    </citation>
    <scope>NUCLEOTIDE SEQUENCE</scope>
    <source>
        <strain evidence="3">CBS2887</strain>
    </source>
</reference>